<keyword evidence="10 18" id="KW-0808">Transferase</keyword>
<dbReference type="GO" id="GO:0016024">
    <property type="term" value="P:CDP-diacylglycerol biosynthetic process"/>
    <property type="evidence" value="ECO:0007669"/>
    <property type="project" value="UniProtKB-UniPathway"/>
</dbReference>
<comment type="subcellular location">
    <subcellularLocation>
        <location evidence="2">Cell membrane</location>
        <topology evidence="2">Multi-pass membrane protein</topology>
    </subcellularLocation>
</comment>
<evidence type="ECO:0000256" key="5">
    <source>
        <dbReference type="ARBA" id="ARBA00010185"/>
    </source>
</evidence>
<feature type="transmembrane region" description="Helical" evidence="19">
    <location>
        <begin position="107"/>
        <end position="129"/>
    </location>
</feature>
<evidence type="ECO:0000256" key="11">
    <source>
        <dbReference type="ARBA" id="ARBA00022692"/>
    </source>
</evidence>
<evidence type="ECO:0000256" key="8">
    <source>
        <dbReference type="ARBA" id="ARBA00022475"/>
    </source>
</evidence>
<comment type="catalytic activity">
    <reaction evidence="1 18">
        <text>a 1,2-diacyl-sn-glycero-3-phosphate + CTP + H(+) = a CDP-1,2-diacyl-sn-glycerol + diphosphate</text>
        <dbReference type="Rhea" id="RHEA:16229"/>
        <dbReference type="ChEBI" id="CHEBI:15378"/>
        <dbReference type="ChEBI" id="CHEBI:33019"/>
        <dbReference type="ChEBI" id="CHEBI:37563"/>
        <dbReference type="ChEBI" id="CHEBI:58332"/>
        <dbReference type="ChEBI" id="CHEBI:58608"/>
        <dbReference type="EC" id="2.7.7.41"/>
    </reaction>
</comment>
<evidence type="ECO:0000313" key="22">
    <source>
        <dbReference type="Proteomes" id="UP000466332"/>
    </source>
</evidence>
<gene>
    <name evidence="21" type="ORF">GTP55_17525</name>
    <name evidence="20" type="ORF">GTP56_11195</name>
</gene>
<keyword evidence="16" id="KW-0594">Phospholipid biosynthesis</keyword>
<proteinExistence type="inferred from homology"/>
<dbReference type="RefSeq" id="WP_161046148.1">
    <property type="nucleotide sequence ID" value="NZ_WWCR01000009.1"/>
</dbReference>
<accession>A0A7X4GZX0</accession>
<keyword evidence="9" id="KW-0444">Lipid biosynthesis</keyword>
<name>A0A7X4GZX0_9BURK</name>
<evidence type="ECO:0000256" key="4">
    <source>
        <dbReference type="ARBA" id="ARBA00005189"/>
    </source>
</evidence>
<reference evidence="22 23" key="1">
    <citation type="submission" date="2019-12" db="EMBL/GenBank/DDBJ databases">
        <title>Novel species isolated from a subtropical stream in China.</title>
        <authorList>
            <person name="Lu H."/>
        </authorList>
    </citation>
    <scope>NUCLEOTIDE SEQUENCE [LARGE SCALE GENOMIC DNA]</scope>
    <source>
        <strain evidence="21 22">FT109W</strain>
        <strain evidence="20 23">FT134W</strain>
    </source>
</reference>
<dbReference type="UniPathway" id="UPA00557">
    <property type="reaction ID" value="UER00614"/>
</dbReference>
<keyword evidence="11 18" id="KW-0812">Transmembrane</keyword>
<dbReference type="Proteomes" id="UP000469734">
    <property type="component" value="Unassembled WGS sequence"/>
</dbReference>
<organism evidence="20 23">
    <name type="scientific">Duganella margarita</name>
    <dbReference type="NCBI Taxonomy" id="2692170"/>
    <lineage>
        <taxon>Bacteria</taxon>
        <taxon>Pseudomonadati</taxon>
        <taxon>Pseudomonadota</taxon>
        <taxon>Betaproteobacteria</taxon>
        <taxon>Burkholderiales</taxon>
        <taxon>Oxalobacteraceae</taxon>
        <taxon>Telluria group</taxon>
        <taxon>Duganella</taxon>
    </lineage>
</organism>
<evidence type="ECO:0000256" key="7">
    <source>
        <dbReference type="ARBA" id="ARBA00019373"/>
    </source>
</evidence>
<dbReference type="GO" id="GO:0005886">
    <property type="term" value="C:plasma membrane"/>
    <property type="evidence" value="ECO:0007669"/>
    <property type="project" value="UniProtKB-SubCell"/>
</dbReference>
<evidence type="ECO:0000256" key="14">
    <source>
        <dbReference type="ARBA" id="ARBA00023098"/>
    </source>
</evidence>
<dbReference type="EMBL" id="WWCR01000009">
    <property type="protein sequence ID" value="MYM72763.1"/>
    <property type="molecule type" value="Genomic_DNA"/>
</dbReference>
<evidence type="ECO:0000256" key="9">
    <source>
        <dbReference type="ARBA" id="ARBA00022516"/>
    </source>
</evidence>
<keyword evidence="13 19" id="KW-1133">Transmembrane helix</keyword>
<evidence type="ECO:0000256" key="6">
    <source>
        <dbReference type="ARBA" id="ARBA00012487"/>
    </source>
</evidence>
<comment type="pathway">
    <text evidence="3 18">Phospholipid metabolism; CDP-diacylglycerol biosynthesis; CDP-diacylglycerol from sn-glycerol 3-phosphate: step 3/3.</text>
</comment>
<comment type="caution">
    <text evidence="20">The sequence shown here is derived from an EMBL/GenBank/DDBJ whole genome shotgun (WGS) entry which is preliminary data.</text>
</comment>
<keyword evidence="22" id="KW-1185">Reference proteome</keyword>
<protein>
    <recommendedName>
        <fullName evidence="7 18">Phosphatidate cytidylyltransferase</fullName>
        <ecNumber evidence="6 18">2.7.7.41</ecNumber>
    </recommendedName>
</protein>
<dbReference type="EMBL" id="WWCS01000011">
    <property type="protein sequence ID" value="MYN41167.1"/>
    <property type="molecule type" value="Genomic_DNA"/>
</dbReference>
<dbReference type="PROSITE" id="PS01315">
    <property type="entry name" value="CDS"/>
    <property type="match status" value="1"/>
</dbReference>
<dbReference type="AlphaFoldDB" id="A0A7X4GZX0"/>
<comment type="pathway">
    <text evidence="4">Lipid metabolism.</text>
</comment>
<feature type="transmembrane region" description="Helical" evidence="19">
    <location>
        <begin position="175"/>
        <end position="194"/>
    </location>
</feature>
<dbReference type="GO" id="GO:0004605">
    <property type="term" value="F:phosphatidate cytidylyltransferase activity"/>
    <property type="evidence" value="ECO:0007669"/>
    <property type="project" value="UniProtKB-EC"/>
</dbReference>
<dbReference type="EC" id="2.7.7.41" evidence="6 18"/>
<evidence type="ECO:0000256" key="1">
    <source>
        <dbReference type="ARBA" id="ARBA00001698"/>
    </source>
</evidence>
<evidence type="ECO:0000256" key="3">
    <source>
        <dbReference type="ARBA" id="ARBA00005119"/>
    </source>
</evidence>
<sequence length="279" mass="29580">MLKTRIITAVVLLAVLLPVLFFNYFPAFALVVTLFVGAAVWEGARLFGLGESRARVAGFIGGALFVALMYSAKPGAVNALYGVAALLWLIRYAPTLGLGLPPLAGAANWSLAITFTFAVFAAFFALVGLYLKSPLYLLSVMVLVWIADIGAYFSGKAFGKRKLAPSISPGKSWEGAIGGAIAVLVLASLSIMLANGAAPWLQDTFAWKLQARFGWAPALLVLLVIVIFSVIGDLFESQLKRRAGIKDSSNLLPGHGGVLDRVDALIPVLPMAALVTSWL</sequence>
<evidence type="ECO:0000256" key="12">
    <source>
        <dbReference type="ARBA" id="ARBA00022695"/>
    </source>
</evidence>
<evidence type="ECO:0000256" key="16">
    <source>
        <dbReference type="ARBA" id="ARBA00023209"/>
    </source>
</evidence>
<evidence type="ECO:0000313" key="23">
    <source>
        <dbReference type="Proteomes" id="UP000469734"/>
    </source>
</evidence>
<feature type="transmembrane region" description="Helical" evidence="19">
    <location>
        <begin position="135"/>
        <end position="154"/>
    </location>
</feature>
<evidence type="ECO:0000256" key="15">
    <source>
        <dbReference type="ARBA" id="ARBA00023136"/>
    </source>
</evidence>
<keyword evidence="14" id="KW-0443">Lipid metabolism</keyword>
<evidence type="ECO:0000256" key="2">
    <source>
        <dbReference type="ARBA" id="ARBA00004651"/>
    </source>
</evidence>
<keyword evidence="8" id="KW-1003">Cell membrane</keyword>
<evidence type="ECO:0000313" key="20">
    <source>
        <dbReference type="EMBL" id="MYM72763.1"/>
    </source>
</evidence>
<feature type="transmembrane region" description="Helical" evidence="19">
    <location>
        <begin position="214"/>
        <end position="235"/>
    </location>
</feature>
<keyword evidence="12 18" id="KW-0548">Nucleotidyltransferase</keyword>
<dbReference type="PANTHER" id="PTHR46382">
    <property type="entry name" value="PHOSPHATIDATE CYTIDYLYLTRANSFERASE"/>
    <property type="match status" value="1"/>
</dbReference>
<evidence type="ECO:0000256" key="19">
    <source>
        <dbReference type="SAM" id="Phobius"/>
    </source>
</evidence>
<keyword evidence="15 19" id="KW-0472">Membrane</keyword>
<evidence type="ECO:0000256" key="18">
    <source>
        <dbReference type="RuleBase" id="RU003938"/>
    </source>
</evidence>
<evidence type="ECO:0000313" key="21">
    <source>
        <dbReference type="EMBL" id="MYN41167.1"/>
    </source>
</evidence>
<evidence type="ECO:0000256" key="17">
    <source>
        <dbReference type="ARBA" id="ARBA00023264"/>
    </source>
</evidence>
<dbReference type="Proteomes" id="UP000466332">
    <property type="component" value="Unassembled WGS sequence"/>
</dbReference>
<evidence type="ECO:0000256" key="13">
    <source>
        <dbReference type="ARBA" id="ARBA00022989"/>
    </source>
</evidence>
<comment type="similarity">
    <text evidence="5 18">Belongs to the CDS family.</text>
</comment>
<feature type="transmembrane region" description="Helical" evidence="19">
    <location>
        <begin position="56"/>
        <end position="73"/>
    </location>
</feature>
<dbReference type="Pfam" id="PF01148">
    <property type="entry name" value="CTP_transf_1"/>
    <property type="match status" value="1"/>
</dbReference>
<dbReference type="PANTHER" id="PTHR46382:SF1">
    <property type="entry name" value="PHOSPHATIDATE CYTIDYLYLTRANSFERASE"/>
    <property type="match status" value="1"/>
</dbReference>
<dbReference type="InterPro" id="IPR000374">
    <property type="entry name" value="PC_trans"/>
</dbReference>
<evidence type="ECO:0000256" key="10">
    <source>
        <dbReference type="ARBA" id="ARBA00022679"/>
    </source>
</evidence>
<keyword evidence="17" id="KW-1208">Phospholipid metabolism</keyword>